<comment type="caution">
    <text evidence="6">The sequence shown here is derived from an EMBL/GenBank/DDBJ whole genome shotgun (WGS) entry which is preliminary data.</text>
</comment>
<evidence type="ECO:0000256" key="3">
    <source>
        <dbReference type="ARBA" id="ARBA00022448"/>
    </source>
</evidence>
<dbReference type="EMBL" id="BNJK01000002">
    <property type="protein sequence ID" value="GHP00213.1"/>
    <property type="molecule type" value="Genomic_DNA"/>
</dbReference>
<evidence type="ECO:0000256" key="2">
    <source>
        <dbReference type="ARBA" id="ARBA00008520"/>
    </source>
</evidence>
<sequence>MQQISRRSFLASSVAALGGFALTACGGTAASSGPVTLRWSMWVSTPQERAAWAALADNVHKAYPNITIKLETSAFDPYWDKLQTELASNTQADIIGMQGLRMPAFAARQALQPLQTFISKDNDVNIADFYQPMREMMSFKTQLYGLPYDIGPVALYYNSDLFKAKGVEAPSATTPMTWGEFRAKAIALSDASKHQYGYAIVPSFDAVVPWLWSGGADYMNEAETASTLDTPEALAALHFLMDLILKDKCVVPITDLSNSLFAVEQFYSGNVGMIMGGPYDAINMRANAKFKWDIAPIAAGSAGSVTRLSGSGFGISPHTQYPEQAWQALKLITGTPALKQLASLGRAYPARSSATSAFLQESTPIKNIQLFQKILDGSIPHSKGHFFRTTTTWQETEVMFAQEFNPIYLGLHSVEQIVAAVKPKFDKLLQRHQALVNK</sequence>
<keyword evidence="4 5" id="KW-0732">Signal</keyword>
<dbReference type="PANTHER" id="PTHR43649">
    <property type="entry name" value="ARABINOSE-BINDING PROTEIN-RELATED"/>
    <property type="match status" value="1"/>
</dbReference>
<protein>
    <recommendedName>
        <fullName evidence="8">Sugar ABC transporter substrate-binding protein</fullName>
    </recommendedName>
</protein>
<dbReference type="GO" id="GO:0030313">
    <property type="term" value="C:cell envelope"/>
    <property type="evidence" value="ECO:0007669"/>
    <property type="project" value="UniProtKB-SubCell"/>
</dbReference>
<dbReference type="InterPro" id="IPR050490">
    <property type="entry name" value="Bact_solute-bd_prot1"/>
</dbReference>
<feature type="signal peptide" evidence="5">
    <location>
        <begin position="1"/>
        <end position="26"/>
    </location>
</feature>
<dbReference type="SUPFAM" id="SSF53850">
    <property type="entry name" value="Periplasmic binding protein-like II"/>
    <property type="match status" value="1"/>
</dbReference>
<comment type="similarity">
    <text evidence="2">Belongs to the bacterial solute-binding protein 1 family.</text>
</comment>
<name>A0A8J3J0Q5_9CHLR</name>
<evidence type="ECO:0000256" key="1">
    <source>
        <dbReference type="ARBA" id="ARBA00004196"/>
    </source>
</evidence>
<dbReference type="AlphaFoldDB" id="A0A8J3J0Q5"/>
<comment type="subcellular location">
    <subcellularLocation>
        <location evidence="1">Cell envelope</location>
    </subcellularLocation>
</comment>
<evidence type="ECO:0000313" key="7">
    <source>
        <dbReference type="Proteomes" id="UP000597444"/>
    </source>
</evidence>
<dbReference type="PANTHER" id="PTHR43649:SF31">
    <property type="entry name" value="SN-GLYCEROL-3-PHOSPHATE-BINDING PERIPLASMIC PROTEIN UGPB"/>
    <property type="match status" value="1"/>
</dbReference>
<organism evidence="6 7">
    <name type="scientific">Reticulibacter mediterranei</name>
    <dbReference type="NCBI Taxonomy" id="2778369"/>
    <lineage>
        <taxon>Bacteria</taxon>
        <taxon>Bacillati</taxon>
        <taxon>Chloroflexota</taxon>
        <taxon>Ktedonobacteria</taxon>
        <taxon>Ktedonobacterales</taxon>
        <taxon>Reticulibacteraceae</taxon>
        <taxon>Reticulibacter</taxon>
    </lineage>
</organism>
<reference evidence="6" key="1">
    <citation type="submission" date="2020-10" db="EMBL/GenBank/DDBJ databases">
        <title>Taxonomic study of unclassified bacteria belonging to the class Ktedonobacteria.</title>
        <authorList>
            <person name="Yabe S."/>
            <person name="Wang C.M."/>
            <person name="Zheng Y."/>
            <person name="Sakai Y."/>
            <person name="Cavaletti L."/>
            <person name="Monciardini P."/>
            <person name="Donadio S."/>
        </authorList>
    </citation>
    <scope>NUCLEOTIDE SEQUENCE</scope>
    <source>
        <strain evidence="6">ID150040</strain>
    </source>
</reference>
<dbReference type="Gene3D" id="3.40.190.10">
    <property type="entry name" value="Periplasmic binding protein-like II"/>
    <property type="match status" value="1"/>
</dbReference>
<keyword evidence="7" id="KW-1185">Reference proteome</keyword>
<dbReference type="PROSITE" id="PS51318">
    <property type="entry name" value="TAT"/>
    <property type="match status" value="1"/>
</dbReference>
<dbReference type="RefSeq" id="WP_220210779.1">
    <property type="nucleotide sequence ID" value="NZ_BNJK01000002.1"/>
</dbReference>
<dbReference type="Pfam" id="PF01547">
    <property type="entry name" value="SBP_bac_1"/>
    <property type="match status" value="1"/>
</dbReference>
<accession>A0A8J3J0Q5</accession>
<dbReference type="Proteomes" id="UP000597444">
    <property type="component" value="Unassembled WGS sequence"/>
</dbReference>
<dbReference type="InterPro" id="IPR006059">
    <property type="entry name" value="SBP"/>
</dbReference>
<proteinExistence type="inferred from homology"/>
<keyword evidence="3" id="KW-0813">Transport</keyword>
<dbReference type="PROSITE" id="PS51257">
    <property type="entry name" value="PROKAR_LIPOPROTEIN"/>
    <property type="match status" value="1"/>
</dbReference>
<dbReference type="InterPro" id="IPR006311">
    <property type="entry name" value="TAT_signal"/>
</dbReference>
<feature type="chain" id="PRO_5035188531" description="Sugar ABC transporter substrate-binding protein" evidence="5">
    <location>
        <begin position="27"/>
        <end position="438"/>
    </location>
</feature>
<dbReference type="CDD" id="cd13585">
    <property type="entry name" value="PBP2_TMBP_like"/>
    <property type="match status" value="1"/>
</dbReference>
<evidence type="ECO:0000256" key="4">
    <source>
        <dbReference type="ARBA" id="ARBA00022729"/>
    </source>
</evidence>
<gene>
    <name evidence="6" type="ORF">KSF_102600</name>
</gene>
<evidence type="ECO:0008006" key="8">
    <source>
        <dbReference type="Google" id="ProtNLM"/>
    </source>
</evidence>
<evidence type="ECO:0000256" key="5">
    <source>
        <dbReference type="SAM" id="SignalP"/>
    </source>
</evidence>
<evidence type="ECO:0000313" key="6">
    <source>
        <dbReference type="EMBL" id="GHP00213.1"/>
    </source>
</evidence>